<evidence type="ECO:0000313" key="3">
    <source>
        <dbReference type="Proteomes" id="UP000275012"/>
    </source>
</evidence>
<dbReference type="InterPro" id="IPR000182">
    <property type="entry name" value="GNAT_dom"/>
</dbReference>
<keyword evidence="2" id="KW-0808">Transferase</keyword>
<evidence type="ECO:0000259" key="1">
    <source>
        <dbReference type="PROSITE" id="PS51186"/>
    </source>
</evidence>
<organism evidence="2 3">
    <name type="scientific">Solilutibacter pythonis</name>
    <dbReference type="NCBI Taxonomy" id="2483112"/>
    <lineage>
        <taxon>Bacteria</taxon>
        <taxon>Pseudomonadati</taxon>
        <taxon>Pseudomonadota</taxon>
        <taxon>Gammaproteobacteria</taxon>
        <taxon>Lysobacterales</taxon>
        <taxon>Lysobacteraceae</taxon>
        <taxon>Solilutibacter</taxon>
    </lineage>
</organism>
<dbReference type="Pfam" id="PF13508">
    <property type="entry name" value="Acetyltransf_7"/>
    <property type="match status" value="1"/>
</dbReference>
<dbReference type="EMBL" id="RFLY01000003">
    <property type="protein sequence ID" value="RMH94136.1"/>
    <property type="molecule type" value="Genomic_DNA"/>
</dbReference>
<protein>
    <submittedName>
        <fullName evidence="2">N-acetyltransferase</fullName>
    </submittedName>
</protein>
<dbReference type="PANTHER" id="PTHR43233:SF1">
    <property type="entry name" value="FAMILY N-ACETYLTRANSFERASE, PUTATIVE (AFU_ORTHOLOGUE AFUA_6G03350)-RELATED"/>
    <property type="match status" value="1"/>
</dbReference>
<evidence type="ECO:0000313" key="2">
    <source>
        <dbReference type="EMBL" id="RMH94136.1"/>
    </source>
</evidence>
<name>A0A3M2HWN6_9GAMM</name>
<feature type="domain" description="N-acetyltransferase" evidence="1">
    <location>
        <begin position="3"/>
        <end position="139"/>
    </location>
</feature>
<dbReference type="RefSeq" id="WP_122100658.1">
    <property type="nucleotide sequence ID" value="NZ_RFLY01000003.1"/>
</dbReference>
<sequence length="139" mass="14890">MSLSLRERVPDTATYRHLRREAGLSEKSEAAAVLGLPRSLYSVMLFDGETPVGMGRVIGDGGLFFQVVDIAVLPAWQGRGHGKRIMSAIAGWLRANVPASGYVSLIADGEARHLYARYGFLPTAPVSIGMYWLSPGGAG</sequence>
<dbReference type="OrthoDB" id="9775804at2"/>
<reference evidence="2 3" key="1">
    <citation type="submission" date="2018-10" db="EMBL/GenBank/DDBJ databases">
        <title>Proposal of Lysobacter pythonis sp. nov. isolated from royal pythons (Python regius).</title>
        <authorList>
            <person name="Hans-Juergen B."/>
            <person name="Huptas C."/>
            <person name="Sandra B."/>
            <person name="Igor L."/>
            <person name="Joachim S."/>
            <person name="Siegfried S."/>
            <person name="Mareike W."/>
            <person name="Peter K."/>
        </authorList>
    </citation>
    <scope>NUCLEOTIDE SEQUENCE [LARGE SCALE GENOMIC DNA]</scope>
    <source>
        <strain evidence="2 3">4284/11</strain>
    </source>
</reference>
<gene>
    <name evidence="2" type="ORF">EBB59_02945</name>
</gene>
<dbReference type="SUPFAM" id="SSF55729">
    <property type="entry name" value="Acyl-CoA N-acyltransferases (Nat)"/>
    <property type="match status" value="1"/>
</dbReference>
<dbReference type="PANTHER" id="PTHR43233">
    <property type="entry name" value="FAMILY N-ACETYLTRANSFERASE, PUTATIVE (AFU_ORTHOLOGUE AFUA_6G03350)-RELATED"/>
    <property type="match status" value="1"/>
</dbReference>
<comment type="caution">
    <text evidence="2">The sequence shown here is derived from an EMBL/GenBank/DDBJ whole genome shotgun (WGS) entry which is preliminary data.</text>
</comment>
<proteinExistence type="predicted"/>
<dbReference type="Gene3D" id="3.40.630.30">
    <property type="match status" value="1"/>
</dbReference>
<accession>A0A3M2HWN6</accession>
<dbReference type="PROSITE" id="PS51186">
    <property type="entry name" value="GNAT"/>
    <property type="match status" value="1"/>
</dbReference>
<dbReference type="GO" id="GO:0016747">
    <property type="term" value="F:acyltransferase activity, transferring groups other than amino-acyl groups"/>
    <property type="evidence" value="ECO:0007669"/>
    <property type="project" value="InterPro"/>
</dbReference>
<dbReference type="InterPro" id="IPR053144">
    <property type="entry name" value="Acetyltransferase_Butenolide"/>
</dbReference>
<keyword evidence="3" id="KW-1185">Reference proteome</keyword>
<dbReference type="Proteomes" id="UP000275012">
    <property type="component" value="Unassembled WGS sequence"/>
</dbReference>
<dbReference type="AlphaFoldDB" id="A0A3M2HWN6"/>
<dbReference type="InterPro" id="IPR016181">
    <property type="entry name" value="Acyl_CoA_acyltransferase"/>
</dbReference>
<dbReference type="CDD" id="cd04301">
    <property type="entry name" value="NAT_SF"/>
    <property type="match status" value="1"/>
</dbReference>